<dbReference type="Proteomes" id="UP000828251">
    <property type="component" value="Unassembled WGS sequence"/>
</dbReference>
<accession>A0A9D3W2Z6</accession>
<feature type="non-terminal residue" evidence="1">
    <location>
        <position position="1"/>
    </location>
</feature>
<dbReference type="AlphaFoldDB" id="A0A9D3W2Z6"/>
<comment type="caution">
    <text evidence="1">The sequence shown here is derived from an EMBL/GenBank/DDBJ whole genome shotgun (WGS) entry which is preliminary data.</text>
</comment>
<evidence type="ECO:0000313" key="2">
    <source>
        <dbReference type="Proteomes" id="UP000828251"/>
    </source>
</evidence>
<gene>
    <name evidence="1" type="ORF">J1N35_010798</name>
</gene>
<organism evidence="1 2">
    <name type="scientific">Gossypium stocksii</name>
    <dbReference type="NCBI Taxonomy" id="47602"/>
    <lineage>
        <taxon>Eukaryota</taxon>
        <taxon>Viridiplantae</taxon>
        <taxon>Streptophyta</taxon>
        <taxon>Embryophyta</taxon>
        <taxon>Tracheophyta</taxon>
        <taxon>Spermatophyta</taxon>
        <taxon>Magnoliopsida</taxon>
        <taxon>eudicotyledons</taxon>
        <taxon>Gunneridae</taxon>
        <taxon>Pentapetalae</taxon>
        <taxon>rosids</taxon>
        <taxon>malvids</taxon>
        <taxon>Malvales</taxon>
        <taxon>Malvaceae</taxon>
        <taxon>Malvoideae</taxon>
        <taxon>Gossypium</taxon>
    </lineage>
</organism>
<dbReference type="EMBL" id="JAIQCV010000004">
    <property type="protein sequence ID" value="KAH1107030.1"/>
    <property type="molecule type" value="Genomic_DNA"/>
</dbReference>
<protein>
    <submittedName>
        <fullName evidence="1">Uncharacterized protein</fullName>
    </submittedName>
</protein>
<name>A0A9D3W2Z6_9ROSI</name>
<evidence type="ECO:0000313" key="1">
    <source>
        <dbReference type="EMBL" id="KAH1107030.1"/>
    </source>
</evidence>
<proteinExistence type="predicted"/>
<sequence>SIPIYHDERANPEEEGVAQEYPLTKDEYEAIFQPRYSIPKGPIIRSSAR</sequence>
<keyword evidence="2" id="KW-1185">Reference proteome</keyword>
<reference evidence="1 2" key="1">
    <citation type="journal article" date="2021" name="Plant Biotechnol. J.">
        <title>Multi-omics assisted identification of the key and species-specific regulatory components of drought-tolerant mechanisms in Gossypium stocksii.</title>
        <authorList>
            <person name="Yu D."/>
            <person name="Ke L."/>
            <person name="Zhang D."/>
            <person name="Wu Y."/>
            <person name="Sun Y."/>
            <person name="Mei J."/>
            <person name="Sun J."/>
            <person name="Sun Y."/>
        </authorList>
    </citation>
    <scope>NUCLEOTIDE SEQUENCE [LARGE SCALE GENOMIC DNA]</scope>
    <source>
        <strain evidence="2">cv. E1</strain>
        <tissue evidence="1">Leaf</tissue>
    </source>
</reference>